<proteinExistence type="predicted"/>
<keyword evidence="2" id="KW-1185">Reference proteome</keyword>
<dbReference type="SUPFAM" id="SSF48576">
    <property type="entry name" value="Terpenoid synthases"/>
    <property type="match status" value="1"/>
</dbReference>
<evidence type="ECO:0000313" key="1">
    <source>
        <dbReference type="EMBL" id="WUN83582.1"/>
    </source>
</evidence>
<name>A0ABZ1QMN4_9ACTN</name>
<gene>
    <name evidence="1" type="ORF">OHA91_36790</name>
</gene>
<dbReference type="InterPro" id="IPR008949">
    <property type="entry name" value="Isoprenoid_synthase_dom_sf"/>
</dbReference>
<dbReference type="Gene3D" id="1.10.600.10">
    <property type="entry name" value="Farnesyl Diphosphate Synthase"/>
    <property type="match status" value="1"/>
</dbReference>
<dbReference type="RefSeq" id="WP_266504885.1">
    <property type="nucleotide sequence ID" value="NZ_CP108036.1"/>
</dbReference>
<protein>
    <submittedName>
        <fullName evidence="1">Uncharacterized protein</fullName>
    </submittedName>
</protein>
<accession>A0ABZ1QMN4</accession>
<dbReference type="Proteomes" id="UP001432312">
    <property type="component" value="Chromosome"/>
</dbReference>
<organism evidence="1 2">
    <name type="scientific">Streptomyces erythrochromogenes</name>
    <dbReference type="NCBI Taxonomy" id="285574"/>
    <lineage>
        <taxon>Bacteria</taxon>
        <taxon>Bacillati</taxon>
        <taxon>Actinomycetota</taxon>
        <taxon>Actinomycetes</taxon>
        <taxon>Kitasatosporales</taxon>
        <taxon>Streptomycetaceae</taxon>
        <taxon>Streptomyces</taxon>
    </lineage>
</organism>
<sequence>MSGPSSVSPPRPRLFCPLPGAIHPDHRQVEEGTRRWARAAGLDGLPGHEALLGHRMGEPAARVLPGAGREAVQLLGDLGLFHVDDDCEGGPPGVRPAGLADRLSRLLYAAEHPAATLLPRDPVADAVRDLRRRTEALFGPHAGAAWDAETSSG</sequence>
<evidence type="ECO:0000313" key="2">
    <source>
        <dbReference type="Proteomes" id="UP001432312"/>
    </source>
</evidence>
<dbReference type="GeneID" id="95501730"/>
<dbReference type="EMBL" id="CP108036">
    <property type="protein sequence ID" value="WUN83582.1"/>
    <property type="molecule type" value="Genomic_DNA"/>
</dbReference>
<reference evidence="1" key="1">
    <citation type="submission" date="2022-10" db="EMBL/GenBank/DDBJ databases">
        <title>The complete genomes of actinobacterial strains from the NBC collection.</title>
        <authorList>
            <person name="Joergensen T.S."/>
            <person name="Alvarez Arevalo M."/>
            <person name="Sterndorff E.B."/>
            <person name="Faurdal D."/>
            <person name="Vuksanovic O."/>
            <person name="Mourched A.-S."/>
            <person name="Charusanti P."/>
            <person name="Shaw S."/>
            <person name="Blin K."/>
            <person name="Weber T."/>
        </authorList>
    </citation>
    <scope>NUCLEOTIDE SEQUENCE</scope>
    <source>
        <strain evidence="1">NBC_00303</strain>
    </source>
</reference>